<evidence type="ECO:0000313" key="1">
    <source>
        <dbReference type="EMBL" id="MFC4262335.1"/>
    </source>
</evidence>
<evidence type="ECO:0000313" key="2">
    <source>
        <dbReference type="Proteomes" id="UP001595907"/>
    </source>
</evidence>
<protein>
    <submittedName>
        <fullName evidence="1">Uncharacterized protein</fullName>
    </submittedName>
</protein>
<proteinExistence type="predicted"/>
<accession>A0ABV8QPX6</accession>
<dbReference type="RefSeq" id="WP_379707692.1">
    <property type="nucleotide sequence ID" value="NZ_JBHSCZ010000001.1"/>
</dbReference>
<keyword evidence="2" id="KW-1185">Reference proteome</keyword>
<dbReference type="Proteomes" id="UP001595907">
    <property type="component" value="Unassembled WGS sequence"/>
</dbReference>
<name>A0ABV8QPX6_9BACT</name>
<dbReference type="EMBL" id="JBHSCZ010000001">
    <property type="protein sequence ID" value="MFC4262335.1"/>
    <property type="molecule type" value="Genomic_DNA"/>
</dbReference>
<sequence>MKQPTLSVQKSASDYQHQLQQLTNTAFFIAYTALWNAQYFSAAEIAKTKAAIQQIISEQHNPIKQYNSLIQRILLTRQYWLSHPGHTIHSPSNFFNPQNKLGYHQSATWFQTVLQTREAMPLFKIHLKAFAEAAHEILTTQKPSDFHYWRSWFAEQNKHTLLNLLLSTIANAQNTELQLDNAATENCNIVTLQRA</sequence>
<reference evidence="2" key="1">
    <citation type="journal article" date="2019" name="Int. J. Syst. Evol. Microbiol.">
        <title>The Global Catalogue of Microorganisms (GCM) 10K type strain sequencing project: providing services to taxonomists for standard genome sequencing and annotation.</title>
        <authorList>
            <consortium name="The Broad Institute Genomics Platform"/>
            <consortium name="The Broad Institute Genome Sequencing Center for Infectious Disease"/>
            <person name="Wu L."/>
            <person name="Ma J."/>
        </authorList>
    </citation>
    <scope>NUCLEOTIDE SEQUENCE [LARGE SCALE GENOMIC DNA]</scope>
    <source>
        <strain evidence="2">CECT 8289</strain>
    </source>
</reference>
<organism evidence="1 2">
    <name type="scientific">Ferruginibacter yonginensis</name>
    <dbReference type="NCBI Taxonomy" id="1310416"/>
    <lineage>
        <taxon>Bacteria</taxon>
        <taxon>Pseudomonadati</taxon>
        <taxon>Bacteroidota</taxon>
        <taxon>Chitinophagia</taxon>
        <taxon>Chitinophagales</taxon>
        <taxon>Chitinophagaceae</taxon>
        <taxon>Ferruginibacter</taxon>
    </lineage>
</organism>
<gene>
    <name evidence="1" type="ORF">ACFOWM_05575</name>
</gene>
<comment type="caution">
    <text evidence="1">The sequence shown here is derived from an EMBL/GenBank/DDBJ whole genome shotgun (WGS) entry which is preliminary data.</text>
</comment>